<dbReference type="KEGG" id="mten:GWK48_09965"/>
<accession>A0A6N0NWR5</accession>
<dbReference type="AlphaFoldDB" id="A0A6N0NWR5"/>
<dbReference type="OrthoDB" id="34235at2157"/>
<dbReference type="Proteomes" id="UP000509301">
    <property type="component" value="Chromosome"/>
</dbReference>
<proteinExistence type="predicted"/>
<feature type="domain" description="Hemerythrin-like" evidence="1">
    <location>
        <begin position="6"/>
        <end position="112"/>
    </location>
</feature>
<protein>
    <submittedName>
        <fullName evidence="2">Cation-binding protein</fullName>
    </submittedName>
</protein>
<evidence type="ECO:0000313" key="2">
    <source>
        <dbReference type="EMBL" id="QKR00667.1"/>
    </source>
</evidence>
<keyword evidence="3" id="KW-1185">Reference proteome</keyword>
<dbReference type="RefSeq" id="WP_174631894.1">
    <property type="nucleotide sequence ID" value="NZ_CP049074.1"/>
</dbReference>
<evidence type="ECO:0000313" key="3">
    <source>
        <dbReference type="Proteomes" id="UP000509301"/>
    </source>
</evidence>
<name>A0A6N0NWR5_9CREN</name>
<dbReference type="GeneID" id="55642271"/>
<organism evidence="2 3">
    <name type="scientific">Metallosphaera tengchongensis</name>
    <dbReference type="NCBI Taxonomy" id="1532350"/>
    <lineage>
        <taxon>Archaea</taxon>
        <taxon>Thermoproteota</taxon>
        <taxon>Thermoprotei</taxon>
        <taxon>Sulfolobales</taxon>
        <taxon>Sulfolobaceae</taxon>
        <taxon>Metallosphaera</taxon>
    </lineage>
</organism>
<gene>
    <name evidence="2" type="ORF">GWK48_09965</name>
</gene>
<reference evidence="2 3" key="1">
    <citation type="submission" date="2020-02" db="EMBL/GenBank/DDBJ databases">
        <title>Comparative genome analysis reveals the metabolism and evolution of the thermophilic archaeal genus Metallosphaera.</title>
        <authorList>
            <person name="Jiang C."/>
        </authorList>
    </citation>
    <scope>NUCLEOTIDE SEQUENCE [LARGE SCALE GENOMIC DNA]</scope>
    <source>
        <strain evidence="2 3">Ric-A</strain>
    </source>
</reference>
<dbReference type="EMBL" id="CP049074">
    <property type="protein sequence ID" value="QKR00667.1"/>
    <property type="molecule type" value="Genomic_DNA"/>
</dbReference>
<evidence type="ECO:0000259" key="1">
    <source>
        <dbReference type="Pfam" id="PF01814"/>
    </source>
</evidence>
<dbReference type="InterPro" id="IPR012312">
    <property type="entry name" value="Hemerythrin-like"/>
</dbReference>
<sequence>MWIRDPIDLLLFEHCVLRVRYSISLSLLESCEEKALELLKETHEFVVHWHARIEDKYVFPMYGEKAKAMSNDHLLIEKYGYSAINQRRKDWISRYVKIVLDHNLSEEETLFKDRVATGGDVMRSILDEMVKFSGYFNVTGLRVT</sequence>
<dbReference type="Pfam" id="PF01814">
    <property type="entry name" value="Hemerythrin"/>
    <property type="match status" value="1"/>
</dbReference>